<dbReference type="Proteomes" id="UP000306954">
    <property type="component" value="Unassembled WGS sequence"/>
</dbReference>
<keyword evidence="4" id="KW-0539">Nucleus</keyword>
<dbReference type="PANTHER" id="PTHR19304">
    <property type="entry name" value="CYCLIC-AMP RESPONSE ELEMENT BINDING PROTEIN"/>
    <property type="match status" value="1"/>
</dbReference>
<dbReference type="InterPro" id="IPR051027">
    <property type="entry name" value="bZIP_transcription_factors"/>
</dbReference>
<accession>A0A4T0HT18</accession>
<evidence type="ECO:0000256" key="5">
    <source>
        <dbReference type="SAM" id="Coils"/>
    </source>
</evidence>
<dbReference type="Pfam" id="PF00170">
    <property type="entry name" value="bZIP_1"/>
    <property type="match status" value="1"/>
</dbReference>
<evidence type="ECO:0000313" key="9">
    <source>
        <dbReference type="Proteomes" id="UP000306954"/>
    </source>
</evidence>
<dbReference type="InterPro" id="IPR046347">
    <property type="entry name" value="bZIP_sf"/>
</dbReference>
<keyword evidence="5" id="KW-0175">Coiled coil</keyword>
<dbReference type="InterPro" id="IPR004827">
    <property type="entry name" value="bZIP"/>
</dbReference>
<dbReference type="EMBL" id="SPOF01000007">
    <property type="protein sequence ID" value="TIB15429.1"/>
    <property type="molecule type" value="Genomic_DNA"/>
</dbReference>
<dbReference type="AlphaFoldDB" id="A0A4T0HT18"/>
<evidence type="ECO:0000256" key="3">
    <source>
        <dbReference type="ARBA" id="ARBA00023163"/>
    </source>
</evidence>
<dbReference type="PROSITE" id="PS50217">
    <property type="entry name" value="BZIP"/>
    <property type="match status" value="1"/>
</dbReference>
<gene>
    <name evidence="8" type="ORF">E3P90_00841</name>
</gene>
<reference evidence="8 9" key="1">
    <citation type="submission" date="2019-03" db="EMBL/GenBank/DDBJ databases">
        <title>Sequencing 23 genomes of Wallemia ichthyophaga.</title>
        <authorList>
            <person name="Gostincar C."/>
        </authorList>
    </citation>
    <scope>NUCLEOTIDE SEQUENCE [LARGE SCALE GENOMIC DNA]</scope>
    <source>
        <strain evidence="8 9">EXF-8621</strain>
    </source>
</reference>
<feature type="compositionally biased region" description="Low complexity" evidence="6">
    <location>
        <begin position="129"/>
        <end position="145"/>
    </location>
</feature>
<dbReference type="SUPFAM" id="SSF57959">
    <property type="entry name" value="Leucine zipper domain"/>
    <property type="match status" value="1"/>
</dbReference>
<dbReference type="SMART" id="SM00338">
    <property type="entry name" value="BRLZ"/>
    <property type="match status" value="1"/>
</dbReference>
<dbReference type="Gene3D" id="1.20.5.170">
    <property type="match status" value="1"/>
</dbReference>
<feature type="region of interest" description="Disordered" evidence="6">
    <location>
        <begin position="120"/>
        <end position="145"/>
    </location>
</feature>
<comment type="caution">
    <text evidence="8">The sequence shown here is derived from an EMBL/GenBank/DDBJ whole genome shotgun (WGS) entry which is preliminary data.</text>
</comment>
<keyword evidence="2" id="KW-0805">Transcription regulation</keyword>
<organism evidence="8 9">
    <name type="scientific">Wallemia ichthyophaga</name>
    <dbReference type="NCBI Taxonomy" id="245174"/>
    <lineage>
        <taxon>Eukaryota</taxon>
        <taxon>Fungi</taxon>
        <taxon>Dikarya</taxon>
        <taxon>Basidiomycota</taxon>
        <taxon>Wallemiomycotina</taxon>
        <taxon>Wallemiomycetes</taxon>
        <taxon>Wallemiales</taxon>
        <taxon>Wallemiaceae</taxon>
        <taxon>Wallemia</taxon>
    </lineage>
</organism>
<proteinExistence type="predicted"/>
<evidence type="ECO:0000313" key="8">
    <source>
        <dbReference type="EMBL" id="TIB15429.1"/>
    </source>
</evidence>
<feature type="region of interest" description="Disordered" evidence="6">
    <location>
        <begin position="165"/>
        <end position="250"/>
    </location>
</feature>
<evidence type="ECO:0000256" key="6">
    <source>
        <dbReference type="SAM" id="MobiDB-lite"/>
    </source>
</evidence>
<evidence type="ECO:0000256" key="1">
    <source>
        <dbReference type="ARBA" id="ARBA00004123"/>
    </source>
</evidence>
<evidence type="ECO:0000259" key="7">
    <source>
        <dbReference type="PROSITE" id="PS50217"/>
    </source>
</evidence>
<comment type="subcellular location">
    <subcellularLocation>
        <location evidence="1">Nucleus</location>
    </subcellularLocation>
</comment>
<feature type="domain" description="BZIP" evidence="7">
    <location>
        <begin position="262"/>
        <end position="325"/>
    </location>
</feature>
<dbReference type="GO" id="GO:0005634">
    <property type="term" value="C:nucleus"/>
    <property type="evidence" value="ECO:0007669"/>
    <property type="project" value="UniProtKB-SubCell"/>
</dbReference>
<feature type="compositionally biased region" description="Polar residues" evidence="6">
    <location>
        <begin position="213"/>
        <end position="223"/>
    </location>
</feature>
<dbReference type="CDD" id="cd14687">
    <property type="entry name" value="bZIP_ATF2"/>
    <property type="match status" value="1"/>
</dbReference>
<keyword evidence="3" id="KW-0804">Transcription</keyword>
<name>A0A4T0HT18_WALIC</name>
<sequence length="336" mass="37509">MAGPILAQSYINFYPKPLKSFRLLTFSSVFAKTSYKANFRSAASHSKSLVHGDRKTEVNPFEKSFGLQFNPGLSGSTVASAAAANVSSAATNASNPQMPLFTPGINSLLKSFDGSGNMHFTPFLNDNYPSEQTSQPQSQPQPPQLQIDQIAPPFQQHQQYAQVYPPRDTDKSPTQNTSPAGGKTRPKRSQSETTSDDSDEYVYAEKHPRRKNSSGSPNSTSNHKPWRDIDLGDESPQLIKPVGRAGNPSLYISEDGKELSHEERKQLMLNRNREAASRCRQRKKLWINQVQDQADSLQNENNSLKKEILQYRQQTLELREYCAELKLSIANNNTSS</sequence>
<evidence type="ECO:0000256" key="2">
    <source>
        <dbReference type="ARBA" id="ARBA00023015"/>
    </source>
</evidence>
<evidence type="ECO:0000256" key="4">
    <source>
        <dbReference type="ARBA" id="ARBA00023242"/>
    </source>
</evidence>
<feature type="coiled-coil region" evidence="5">
    <location>
        <begin position="287"/>
        <end position="314"/>
    </location>
</feature>
<protein>
    <recommendedName>
        <fullName evidence="7">BZIP domain-containing protein</fullName>
    </recommendedName>
</protein>
<dbReference type="GO" id="GO:0003700">
    <property type="term" value="F:DNA-binding transcription factor activity"/>
    <property type="evidence" value="ECO:0007669"/>
    <property type="project" value="InterPro"/>
</dbReference>